<dbReference type="Pfam" id="PF01022">
    <property type="entry name" value="HTH_5"/>
    <property type="match status" value="1"/>
</dbReference>
<dbReference type="InterPro" id="IPR051081">
    <property type="entry name" value="HTH_MetalResp_TranReg"/>
</dbReference>
<dbReference type="CDD" id="cd00090">
    <property type="entry name" value="HTH_ARSR"/>
    <property type="match status" value="1"/>
</dbReference>
<dbReference type="PANTHER" id="PTHR33154:SF18">
    <property type="entry name" value="ARSENICAL RESISTANCE OPERON REPRESSOR"/>
    <property type="match status" value="1"/>
</dbReference>
<dbReference type="InterPro" id="IPR036390">
    <property type="entry name" value="WH_DNA-bd_sf"/>
</dbReference>
<sequence length="122" mass="14325">MEKNCCCPTDTEMKLIWESELKRESDSLKNSNIQEIALLLKIISNPTRLQIIMHLLKKDYCVCELVCLLNEKQNLISYNLSLLKKHEIVESYNRSKDKYYKLGSNENALLILNFINEKLMVK</sequence>
<accession>A0A8T5V169</accession>
<protein>
    <submittedName>
        <fullName evidence="5">Winged helix-turn-helix domain-containing protein</fullName>
    </submittedName>
</protein>
<evidence type="ECO:0000256" key="2">
    <source>
        <dbReference type="ARBA" id="ARBA00023125"/>
    </source>
</evidence>
<dbReference type="InterPro" id="IPR036388">
    <property type="entry name" value="WH-like_DNA-bd_sf"/>
</dbReference>
<evidence type="ECO:0000313" key="6">
    <source>
        <dbReference type="Proteomes" id="UP000825933"/>
    </source>
</evidence>
<feature type="domain" description="HTH arsR-type" evidence="4">
    <location>
        <begin position="28"/>
        <end position="122"/>
    </location>
</feature>
<dbReference type="PANTHER" id="PTHR33154">
    <property type="entry name" value="TRANSCRIPTIONAL REGULATOR, ARSR FAMILY"/>
    <property type="match status" value="1"/>
</dbReference>
<dbReference type="PROSITE" id="PS50987">
    <property type="entry name" value="HTH_ARSR_2"/>
    <property type="match status" value="1"/>
</dbReference>
<evidence type="ECO:0000259" key="4">
    <source>
        <dbReference type="PROSITE" id="PS50987"/>
    </source>
</evidence>
<proteinExistence type="predicted"/>
<dbReference type="PRINTS" id="PR00778">
    <property type="entry name" value="HTHARSR"/>
</dbReference>
<dbReference type="Proteomes" id="UP000825933">
    <property type="component" value="Unassembled WGS sequence"/>
</dbReference>
<name>A0A8T5V169_9EURY</name>
<evidence type="ECO:0000256" key="1">
    <source>
        <dbReference type="ARBA" id="ARBA00023015"/>
    </source>
</evidence>
<dbReference type="EMBL" id="JAIOUQ010000014">
    <property type="protein sequence ID" value="MBZ2166729.1"/>
    <property type="molecule type" value="Genomic_DNA"/>
</dbReference>
<dbReference type="AlphaFoldDB" id="A0A8T5V169"/>
<keyword evidence="1" id="KW-0805">Transcription regulation</keyword>
<evidence type="ECO:0000313" key="5">
    <source>
        <dbReference type="EMBL" id="MBZ2166729.1"/>
    </source>
</evidence>
<keyword evidence="3" id="KW-0804">Transcription</keyword>
<dbReference type="SUPFAM" id="SSF46785">
    <property type="entry name" value="Winged helix' DNA-binding domain"/>
    <property type="match status" value="1"/>
</dbReference>
<dbReference type="Gene3D" id="1.10.10.10">
    <property type="entry name" value="Winged helix-like DNA-binding domain superfamily/Winged helix DNA-binding domain"/>
    <property type="match status" value="1"/>
</dbReference>
<keyword evidence="6" id="KW-1185">Reference proteome</keyword>
<gene>
    <name evidence="5" type="ORF">K8N75_11850</name>
</gene>
<dbReference type="SMART" id="SM00418">
    <property type="entry name" value="HTH_ARSR"/>
    <property type="match status" value="1"/>
</dbReference>
<dbReference type="GO" id="GO:0003700">
    <property type="term" value="F:DNA-binding transcription factor activity"/>
    <property type="evidence" value="ECO:0007669"/>
    <property type="project" value="InterPro"/>
</dbReference>
<keyword evidence="2" id="KW-0238">DNA-binding</keyword>
<dbReference type="NCBIfam" id="NF033788">
    <property type="entry name" value="HTH_metalloreg"/>
    <property type="match status" value="1"/>
</dbReference>
<reference evidence="6" key="1">
    <citation type="journal article" date="2022" name="Microbiol. Resour. Announc.">
        <title>Draft Genome Sequence of a Methanogenic Archaeon from West Spitsbergen Permafrost.</title>
        <authorList>
            <person name="Trubitsyn V."/>
            <person name="Rivkina E."/>
            <person name="Shcherbakova V."/>
        </authorList>
    </citation>
    <scope>NUCLEOTIDE SEQUENCE [LARGE SCALE GENOMIC DNA]</scope>
    <source>
        <strain evidence="6">VT</strain>
    </source>
</reference>
<comment type="caution">
    <text evidence="5">The sequence shown here is derived from an EMBL/GenBank/DDBJ whole genome shotgun (WGS) entry which is preliminary data.</text>
</comment>
<dbReference type="InterPro" id="IPR001845">
    <property type="entry name" value="HTH_ArsR_DNA-bd_dom"/>
</dbReference>
<dbReference type="InterPro" id="IPR011991">
    <property type="entry name" value="ArsR-like_HTH"/>
</dbReference>
<dbReference type="GO" id="GO:0003677">
    <property type="term" value="F:DNA binding"/>
    <property type="evidence" value="ECO:0007669"/>
    <property type="project" value="UniProtKB-KW"/>
</dbReference>
<organism evidence="5 6">
    <name type="scientific">Methanobacterium spitsbergense</name>
    <dbReference type="NCBI Taxonomy" id="2874285"/>
    <lineage>
        <taxon>Archaea</taxon>
        <taxon>Methanobacteriati</taxon>
        <taxon>Methanobacteriota</taxon>
        <taxon>Methanomada group</taxon>
        <taxon>Methanobacteria</taxon>
        <taxon>Methanobacteriales</taxon>
        <taxon>Methanobacteriaceae</taxon>
        <taxon>Methanobacterium</taxon>
    </lineage>
</organism>
<evidence type="ECO:0000256" key="3">
    <source>
        <dbReference type="ARBA" id="ARBA00023163"/>
    </source>
</evidence>